<feature type="domain" description="N-acetyltransferase" evidence="2">
    <location>
        <begin position="2661"/>
        <end position="2805"/>
    </location>
</feature>
<feature type="compositionally biased region" description="Basic and acidic residues" evidence="1">
    <location>
        <begin position="3731"/>
        <end position="3740"/>
    </location>
</feature>
<dbReference type="GO" id="GO:0032259">
    <property type="term" value="P:methylation"/>
    <property type="evidence" value="ECO:0007669"/>
    <property type="project" value="InterPro"/>
</dbReference>
<evidence type="ECO:0000259" key="2">
    <source>
        <dbReference type="PROSITE" id="PS51186"/>
    </source>
</evidence>
<dbReference type="InterPro" id="IPR027417">
    <property type="entry name" value="P-loop_NTPase"/>
</dbReference>
<feature type="region of interest" description="Disordered" evidence="1">
    <location>
        <begin position="798"/>
        <end position="876"/>
    </location>
</feature>
<dbReference type="InterPro" id="IPR007848">
    <property type="entry name" value="Small_mtfrase_dom"/>
</dbReference>
<evidence type="ECO:0000313" key="4">
    <source>
        <dbReference type="EMBL" id="QBQ72230.1"/>
    </source>
</evidence>
<dbReference type="Gene3D" id="3.40.50.300">
    <property type="entry name" value="P-loop containing nucleotide triphosphate hydrolases"/>
    <property type="match status" value="2"/>
</dbReference>
<reference evidence="5" key="1">
    <citation type="submission" date="2019-03" db="EMBL/GenBank/DDBJ databases">
        <authorList>
            <person name="Bockoven R."/>
            <person name="Gutierrez J."/>
            <person name="Newkirk H."/>
            <person name="Liu M."/>
            <person name="Ramsey J."/>
            <person name="Cahill J."/>
        </authorList>
    </citation>
    <scope>NUCLEOTIDE SEQUENCE [LARGE SCALE GENOMIC DNA]</scope>
</reference>
<dbReference type="PROSITE" id="PS00092">
    <property type="entry name" value="N6_MTASE"/>
    <property type="match status" value="1"/>
</dbReference>
<feature type="region of interest" description="Disordered" evidence="1">
    <location>
        <begin position="1475"/>
        <end position="1622"/>
    </location>
</feature>
<feature type="region of interest" description="Disordered" evidence="1">
    <location>
        <begin position="3723"/>
        <end position="3764"/>
    </location>
</feature>
<feature type="compositionally biased region" description="Low complexity" evidence="1">
    <location>
        <begin position="1572"/>
        <end position="1583"/>
    </location>
</feature>
<feature type="domain" description="Helicase ATP-binding" evidence="3">
    <location>
        <begin position="1647"/>
        <end position="1873"/>
    </location>
</feature>
<dbReference type="GO" id="GO:0005524">
    <property type="term" value="F:ATP binding"/>
    <property type="evidence" value="ECO:0007669"/>
    <property type="project" value="InterPro"/>
</dbReference>
<name>A0A482MGF6_9CAUD</name>
<dbReference type="Gene3D" id="3.40.630.30">
    <property type="match status" value="1"/>
</dbReference>
<dbReference type="InterPro" id="IPR008258">
    <property type="entry name" value="Transglycosylase_SLT_dom_1"/>
</dbReference>
<dbReference type="PROSITE" id="PS51186">
    <property type="entry name" value="GNAT"/>
    <property type="match status" value="1"/>
</dbReference>
<dbReference type="SUPFAM" id="SSF53335">
    <property type="entry name" value="S-adenosyl-L-methionine-dependent methyltransferases"/>
    <property type="match status" value="1"/>
</dbReference>
<gene>
    <name evidence="4" type="ORF">CPT_Parlo_081</name>
</gene>
<organism evidence="4 5">
    <name type="scientific">Serratia phage Parlo</name>
    <dbReference type="NCBI Taxonomy" id="2557554"/>
    <lineage>
        <taxon>Viruses</taxon>
        <taxon>Duplodnaviria</taxon>
        <taxon>Heunggongvirae</taxon>
        <taxon>Uroviricota</taxon>
        <taxon>Caudoviricetes</taxon>
        <taxon>Parlovirus</taxon>
        <taxon>Parlovirus parlo</taxon>
    </lineage>
</organism>
<feature type="compositionally biased region" description="Polar residues" evidence="1">
    <location>
        <begin position="19"/>
        <end position="29"/>
    </location>
</feature>
<feature type="compositionally biased region" description="Polar residues" evidence="1">
    <location>
        <begin position="799"/>
        <end position="824"/>
    </location>
</feature>
<dbReference type="SUPFAM" id="SSF53955">
    <property type="entry name" value="Lysozyme-like"/>
    <property type="match status" value="1"/>
</dbReference>
<dbReference type="InterPro" id="IPR023346">
    <property type="entry name" value="Lysozyme-like_dom_sf"/>
</dbReference>
<feature type="region of interest" description="Disordered" evidence="1">
    <location>
        <begin position="165"/>
        <end position="201"/>
    </location>
</feature>
<dbReference type="GO" id="GO:0016787">
    <property type="term" value="F:hydrolase activity"/>
    <property type="evidence" value="ECO:0007669"/>
    <property type="project" value="InterPro"/>
</dbReference>
<feature type="compositionally biased region" description="Low complexity" evidence="1">
    <location>
        <begin position="251"/>
        <end position="270"/>
    </location>
</feature>
<dbReference type="InterPro" id="IPR029063">
    <property type="entry name" value="SAM-dependent_MTases_sf"/>
</dbReference>
<dbReference type="InterPro" id="IPR014001">
    <property type="entry name" value="Helicase_ATP-bd"/>
</dbReference>
<dbReference type="InterPro" id="IPR006935">
    <property type="entry name" value="Helicase/UvrB_N"/>
</dbReference>
<feature type="compositionally biased region" description="Low complexity" evidence="1">
    <location>
        <begin position="1438"/>
        <end position="1448"/>
    </location>
</feature>
<dbReference type="SUPFAM" id="SSF55729">
    <property type="entry name" value="Acyl-CoA N-acyltransferases (Nat)"/>
    <property type="match status" value="1"/>
</dbReference>
<feature type="region of interest" description="Disordered" evidence="1">
    <location>
        <begin position="691"/>
        <end position="746"/>
    </location>
</feature>
<dbReference type="Proteomes" id="UP000307326">
    <property type="component" value="Segment"/>
</dbReference>
<dbReference type="Pfam" id="PF04851">
    <property type="entry name" value="ResIII"/>
    <property type="match status" value="1"/>
</dbReference>
<dbReference type="GO" id="GO:0016747">
    <property type="term" value="F:acyltransferase activity, transferring groups other than amino-acyl groups"/>
    <property type="evidence" value="ECO:0007669"/>
    <property type="project" value="InterPro"/>
</dbReference>
<dbReference type="CDD" id="cd02440">
    <property type="entry name" value="AdoMet_MTases"/>
    <property type="match status" value="1"/>
</dbReference>
<evidence type="ECO:0000256" key="1">
    <source>
        <dbReference type="SAM" id="MobiDB-lite"/>
    </source>
</evidence>
<dbReference type="PROSITE" id="PS51192">
    <property type="entry name" value="HELICASE_ATP_BIND_1"/>
    <property type="match status" value="1"/>
</dbReference>
<dbReference type="InterPro" id="IPR016181">
    <property type="entry name" value="Acyl_CoA_acyltransferase"/>
</dbReference>
<keyword evidence="5" id="KW-1185">Reference proteome</keyword>
<feature type="compositionally biased region" description="Low complexity" evidence="1">
    <location>
        <begin position="1041"/>
        <end position="1061"/>
    </location>
</feature>
<feature type="region of interest" description="Disordered" evidence="1">
    <location>
        <begin position="912"/>
        <end position="970"/>
    </location>
</feature>
<dbReference type="Gene3D" id="1.10.530.10">
    <property type="match status" value="1"/>
</dbReference>
<evidence type="ECO:0000313" key="5">
    <source>
        <dbReference type="Proteomes" id="UP000307326"/>
    </source>
</evidence>
<dbReference type="InterPro" id="IPR041639">
    <property type="entry name" value="LPD39"/>
</dbReference>
<proteinExistence type="predicted"/>
<accession>A0A482MGF6</accession>
<feature type="region of interest" description="Disordered" evidence="1">
    <location>
        <begin position="251"/>
        <end position="279"/>
    </location>
</feature>
<feature type="region of interest" description="Disordered" evidence="1">
    <location>
        <begin position="603"/>
        <end position="644"/>
    </location>
</feature>
<dbReference type="Pfam" id="PF18858">
    <property type="entry name" value="LPD39"/>
    <property type="match status" value="1"/>
</dbReference>
<dbReference type="Pfam" id="PF01464">
    <property type="entry name" value="SLT"/>
    <property type="match status" value="1"/>
</dbReference>
<dbReference type="InterPro" id="IPR000182">
    <property type="entry name" value="GNAT_dom"/>
</dbReference>
<dbReference type="NCBIfam" id="NF032893">
    <property type="entry name" value="tail-700"/>
    <property type="match status" value="1"/>
</dbReference>
<dbReference type="InterPro" id="IPR002052">
    <property type="entry name" value="DNA_methylase_N6_adenine_CS"/>
</dbReference>
<dbReference type="GO" id="GO:0008168">
    <property type="term" value="F:methyltransferase activity"/>
    <property type="evidence" value="ECO:0007669"/>
    <property type="project" value="InterPro"/>
</dbReference>
<dbReference type="Pfam" id="PF05175">
    <property type="entry name" value="MTS"/>
    <property type="match status" value="1"/>
</dbReference>
<dbReference type="Gene3D" id="3.40.50.150">
    <property type="entry name" value="Vaccinia Virus protein VP39"/>
    <property type="match status" value="1"/>
</dbReference>
<dbReference type="Gene3D" id="1.20.120.1100">
    <property type="match status" value="1"/>
</dbReference>
<evidence type="ECO:0000259" key="3">
    <source>
        <dbReference type="PROSITE" id="PS51192"/>
    </source>
</evidence>
<protein>
    <submittedName>
        <fullName evidence="4">DarB-like antirestriction protein</fullName>
    </submittedName>
</protein>
<sequence length="3764" mass="413009">MAKTPLSIYDLSLSEQAPVQEFKPQQTERAPSGGGSVPANLQSVFDGASQKYQVPVNILLGLAEQESSFNPRALGSETKWGRAKGIMQYLDSTAASMGINPYDAAQSIDAAARQIRERLDKGYSMGEAVKAHFGGDNRKQWGAKTNQYEIDVMRRAEKFLNGIAPGANVNADQPQQAEAAGDTASTTGAPTPLTLEGQENYRRDQLQKIVDQMNSEEADRYSVPTPEQIAAYQQQQQSAEPFKIELPIDVQQQMKDQQSQQQAAQAQQPQGNKDGNFFTDSANALWSGVNSAAENLNELVGRIPGVGPGIVKAIDRADRWLNDGKGTEDIFKDTRAGIEKRWTPEMLAARKKDFVTEDKNGYSFGPAWSDWRSYYSGVVESLPETVMTMGVAGRLAKGAYTGMLAKGATREEAARRAATVATVAGGIIEGGMGGAASARQVRDEIMAMTPQQLQGSEVIRTMMADGMSFEDARKSLAEDSATKAFFIAGVGTGIFGGMGDRALAKIITTPAMGRLKSAAKGAIAEGLLEEMPQSAAQQMAENYAVRGADPTRPLTKGVANAMAQGLAIGGIMGAGMGAAVPHVQESGPLGKAVNEAEPDAALTTAAADAQQRVNEAAQQDQAAAEKAATEEPPAQPTEDQAQAEKPAENWFGEPGVQQIVNAPGIDPFTATVEGYAPNGDVILRDEGGQALQISPGDLTLPETSEAAPNQPETETKPTESAPVEAKSETEPAKTADLPPNVDPETGEIIEPAKAKTIEEMDEPELRDRLRYLRQQAKASGWDSRLTNERRKVEAAIDAKTQQAVSGNEQQPGNAISGAQQSDNATPARPVLEGNEQTGRAGSDAVAGNEQGVRAGIPADNASAGDPALNKDGSRKWFGTERRANEYLAKKGIADTHEVQLVDRQYQIHPKAAQEVAAPDATLDNEGTTGATSEIKPARRKKEPTAEQAPASSPVPGQRVQGRIEGGPKRNRARKIIDAEIGSTVIPRGKVGMMTIGTPYRMTDIEKNGTAHFDNLETGGRITATMAELESARSRSVQFDLAEQPAAKNSAAAPVENAAPAPGRQQEQNQPVRADSVAETASPAREQQQIDAADSQIAANLRDGMKVGELLDTITNGSSSAYNRELARRLKEIIGNADIDVNIAGIGNPKVDSEVRKYLKNADAKFTSFTSRLTGKQLESIYLDRNGKNVEVEALHELVHAATALALRERTPDGQKIDNPALRDAVARVNDLYAQIKPQITDTRYSRLIENTDELLAYGLTDPAFQKMLKGMKVEGQSAWSRFVNIIATVLGVKKSDQSALGEVISAADAVMNNRQDAQAESRTADYGADNKLVSKDRAAELRQRLKAKFSQLNSGIDPEILAIGTELAVFHIEASARKFSAFAKAMAADLDLPISRIRPYLRSWYNGARDMMEDSGVSIAGMDSAETVRAELAKLPTEEPAPQQPVQEQQKETPAPRSDARQTGALDDMVSQFDNEVTPNVPGANGSVERSGEAAGNAVSGVQADNVNDAGRNAGSAEPAGRGADAERRAGQRNQRVSDDGSAVGGERGDQRVYQQNGQFELEGGSTRSAERAGSGSDSRAGSPTERSRAAAVTRNADAPGASDLDKRLTAQKKASGASTTWGDRKSIDAALPLLLPEQRSDVEKIEQRHQQGSGILVTNGTGTGKTATGLGAAKRFYNDGKRNILIVVPTDKIASDWVKFSGMMDMPLHQLKDTGDNGGDGPIVTTYANFAQNSALAQRSWDLVIPDESHYLSSNEAGDATDALKKLRALTGHPDGFITYMQNKHADLYQKLSDARDELNKLQTDSARRDVIKARVDKLAKQWADIEAPARKEWEQRWSQQRDLPKVIFLSATPFAYVKSTDYAEGYLFHHVEPGERYRERSQGGYNSGNSRDAFYMNHFGYRMRYNKLTRPDAEVNTELMEQNFNQWLKDSGALIGRTLDVPHDYDRRFALVDDAAGKKLDDALRYLNEANGGIYRRVYDEVMKTFDYQSRMFLLESMKARAAVPIIKEHLAMGRKVVVFHDYNKGGGFSPFAQALNAIQDPDIKAQAREVFQRPEFQIDFSGLNSALETMGAAFPDALYFNGTVPKAQRRKNADTFNDDNSGKNLIVAQSDAAREGVSLHDTTGKHQRVEINLGMPTRPVAATQIEGRIYRTGQASDAIFRYLTTGTGWEASAFASKIAERASTAENLALGTDARGLKQAFIDAYSDAEPLTASPEDGKGGKARDRAMSASASISPFDKAKTFYFAQQKNTKRRDQREGADYYATPEPVGFKMVDWANIRSGDKVLEPSAGHGAIARFFPAQSDVTMVEPSYDLSQRAALAQGNARIINGTFEDLARTNKYDAIVMNPPYGSGGKTAIEHLEKAAQHLREGGRVVALIPRGGLTDPRLAAFVAGDSAKSLHLVATIKMPWVTFERAGTKVATQVVIFEKHTKMAEGESIQPQHIDLSNAESITDLFNRIENVEVQPRRELTVDQVIANATDGSRYSVADVRSSITDGTLSKPFNALIDNGAVVIHPTVPEGMPTNTQAWTAPDGTINLVADRLTPETAQAVLLHEAFHSGARALVGETRWKNLNDRFDAYLAAAERRSGSTPETAWDKAYARVMHAENSGDTMDLARRREELAAYAIENFERMPSGIRKWVESIVGAVKEFIARRFGKQIGEVTPAQLRALAKEALRSGVPAPRQQPAFSSSSTADLSRQLKADYEGLKLGLTGEGNVVTLSRIVLPDSARNAGTGTEIMQRIAEWADQNGKTVALTPSSDFGGNKGRLTEFYKRFGFIENKGSNRDFEISETMYREPKAADNRYSVGEQRPTDKQTDSWIGQKWDATKELSDAALKTVMPSLLHWTPSRVILTKIGKDIPALREYADTKLKMDTFRDEWHALTDKLAQRWTKYRKSNQQENSELMQIMHDSTLEQVDPTEKFTSQLTPTDREVLREGRNDTDAFKDAAAKAADDKRRQKAYGEIKARFDKLSPEAQAIYKEVRDTYKKLADTQEQIIADNLQKAMEYRVKEAERAFDDEMQAIRDNGLRGEEAKEAVDAAKKRLDNARRRDSWNRKARMTKLRQEFESNRLAGPYFPLSRFGDFFVTARDKATGEVVSFSRVETAREQSRLKKQLTREGYDVEEGIVYKDQNIRKQVPADFVARIEDILKDIPAAKETQDQVWQLYLNNLPDYSLRKNRIHRKGRAGFEEDALRAFASHMFHGAHQTARLKYAMDLGDLIDVAKREAKHTRSPVRSGMVVDQVEKNHAYVMNPTSNRLAQVATQSAFMYFLAQSPAAALVNMSQTWILGVPKLASFYGGNTAKGMTVALAQTNKALMDITRGGFFADKSKSVTADEKAAIEQAYRMGLITRTQSHDVAGIADSGIKYTATRAKLMASLSWMFHHTERVNRETSFLAGYRMARRKGLDQQNAIRKAAELTWDIHFDYQNTSRPRIMHNNTGKALLVFRNYTLNMLADLAYNAYQVINPRNAAERKEARTQLLGVGTMLAFNAGIRGLPLYGLLMMIAGMFSSDGEDPETELKKTLLTYLPRSLVGMMMDGVPGWAAGINLSDRIGFGDLWFRSDDRDREGEDAYNYWLQQTLGASVAIPANWYRGLGQIGDGYYWRGIETIMPKAIKDPMKAYRYYAEGVTTKNGDPIVDDVGGWDIFKQAIGFSPAKVAEQYKINSINMNKQKAILAKRSKLLADYYKADQAGDEKKLEAIEKQMDEYSDKYPEMAIDGKTIKRSMKNREKYRDKSVGGMSYNNNLRDRLLEEQPPSVYR</sequence>
<feature type="region of interest" description="Disordered" evidence="1">
    <location>
        <begin position="1035"/>
        <end position="1089"/>
    </location>
</feature>
<dbReference type="SMART" id="SM00487">
    <property type="entry name" value="DEXDc"/>
    <property type="match status" value="1"/>
</dbReference>
<feature type="region of interest" description="Disordered" evidence="1">
    <location>
        <begin position="1436"/>
        <end position="1461"/>
    </location>
</feature>
<dbReference type="EMBL" id="MK618715">
    <property type="protein sequence ID" value="QBQ72230.1"/>
    <property type="molecule type" value="Genomic_DNA"/>
</dbReference>
<feature type="region of interest" description="Disordered" evidence="1">
    <location>
        <begin position="19"/>
        <end position="39"/>
    </location>
</feature>
<dbReference type="SUPFAM" id="SSF52540">
    <property type="entry name" value="P-loop containing nucleoside triphosphate hydrolases"/>
    <property type="match status" value="1"/>
</dbReference>
<dbReference type="GO" id="GO:0003677">
    <property type="term" value="F:DNA binding"/>
    <property type="evidence" value="ECO:0007669"/>
    <property type="project" value="InterPro"/>
</dbReference>